<evidence type="ECO:0000313" key="2">
    <source>
        <dbReference type="Proteomes" id="UP000245678"/>
    </source>
</evidence>
<dbReference type="RefSeq" id="WP_109609418.1">
    <property type="nucleotide sequence ID" value="NZ_QGHA01000009.1"/>
</dbReference>
<proteinExistence type="predicted"/>
<dbReference type="AlphaFoldDB" id="A0A316H5L4"/>
<evidence type="ECO:0000313" key="1">
    <source>
        <dbReference type="EMBL" id="PWK74214.1"/>
    </source>
</evidence>
<dbReference type="PROSITE" id="PS51257">
    <property type="entry name" value="PROKAR_LIPOPROTEIN"/>
    <property type="match status" value="1"/>
</dbReference>
<dbReference type="EMBL" id="QGHA01000009">
    <property type="protein sequence ID" value="PWK74214.1"/>
    <property type="molecule type" value="Genomic_DNA"/>
</dbReference>
<sequence>MKVQYLILLTALLAACKSKPAKISQDTLKVKNVKVLSASYKTHTRANPADADTTATEEQDEAYADYYVVIADTGRNYYSLRDKMFELSKSKGITIDTMDRYYDKKKDLIKLPDNYPDDDIFAGDYFMRRNPSETLSLEYLNAYKDNSDKKMIALVSGIYQTKAGADSAVKVLQPSKTAFAIKSKIYVGCLH</sequence>
<protein>
    <submittedName>
        <fullName evidence="1">Uncharacterized protein</fullName>
    </submittedName>
</protein>
<organism evidence="1 2">
    <name type="scientific">Mucilaginibacter oryzae</name>
    <dbReference type="NCBI Taxonomy" id="468058"/>
    <lineage>
        <taxon>Bacteria</taxon>
        <taxon>Pseudomonadati</taxon>
        <taxon>Bacteroidota</taxon>
        <taxon>Sphingobacteriia</taxon>
        <taxon>Sphingobacteriales</taxon>
        <taxon>Sphingobacteriaceae</taxon>
        <taxon>Mucilaginibacter</taxon>
    </lineage>
</organism>
<dbReference type="Proteomes" id="UP000245678">
    <property type="component" value="Unassembled WGS sequence"/>
</dbReference>
<accession>A0A316H5L4</accession>
<comment type="caution">
    <text evidence="1">The sequence shown here is derived from an EMBL/GenBank/DDBJ whole genome shotgun (WGS) entry which is preliminary data.</text>
</comment>
<dbReference type="InterPro" id="IPR036275">
    <property type="entry name" value="YdgH-like_sf"/>
</dbReference>
<gene>
    <name evidence="1" type="ORF">LX99_04015</name>
</gene>
<keyword evidence="2" id="KW-1185">Reference proteome</keyword>
<reference evidence="1 2" key="1">
    <citation type="submission" date="2018-05" db="EMBL/GenBank/DDBJ databases">
        <title>Genomic Encyclopedia of Archaeal and Bacterial Type Strains, Phase II (KMG-II): from individual species to whole genera.</title>
        <authorList>
            <person name="Goeker M."/>
        </authorList>
    </citation>
    <scope>NUCLEOTIDE SEQUENCE [LARGE SCALE GENOMIC DNA]</scope>
    <source>
        <strain evidence="1 2">DSM 19975</strain>
    </source>
</reference>
<dbReference type="SUPFAM" id="SSF159871">
    <property type="entry name" value="YdgH-like"/>
    <property type="match status" value="1"/>
</dbReference>
<name>A0A316H5L4_9SPHI</name>